<evidence type="ECO:0000256" key="12">
    <source>
        <dbReference type="ARBA" id="ARBA00022989"/>
    </source>
</evidence>
<dbReference type="GO" id="GO:0005886">
    <property type="term" value="C:plasma membrane"/>
    <property type="evidence" value="ECO:0007669"/>
    <property type="project" value="UniProtKB-SubCell"/>
</dbReference>
<dbReference type="Gene3D" id="3.30.565.10">
    <property type="entry name" value="Histidine kinase-like ATPase, C-terminal domain"/>
    <property type="match status" value="1"/>
</dbReference>
<evidence type="ECO:0000259" key="16">
    <source>
        <dbReference type="PROSITE" id="PS50109"/>
    </source>
</evidence>
<dbReference type="Proteomes" id="UP000017837">
    <property type="component" value="Unassembled WGS sequence"/>
</dbReference>
<evidence type="ECO:0000256" key="8">
    <source>
        <dbReference type="ARBA" id="ARBA00022692"/>
    </source>
</evidence>
<keyword evidence="10 18" id="KW-0418">Kinase</keyword>
<dbReference type="SMART" id="SM00388">
    <property type="entry name" value="HisKA"/>
    <property type="match status" value="1"/>
</dbReference>
<gene>
    <name evidence="18" type="ORF">ABENE_09220</name>
</gene>
<evidence type="ECO:0000256" key="1">
    <source>
        <dbReference type="ARBA" id="ARBA00000085"/>
    </source>
</evidence>
<dbReference type="GO" id="GO:0005524">
    <property type="term" value="F:ATP binding"/>
    <property type="evidence" value="ECO:0007669"/>
    <property type="project" value="UniProtKB-KW"/>
</dbReference>
<dbReference type="PANTHER" id="PTHR44936">
    <property type="entry name" value="SENSOR PROTEIN CREC"/>
    <property type="match status" value="1"/>
</dbReference>
<evidence type="ECO:0000256" key="10">
    <source>
        <dbReference type="ARBA" id="ARBA00022777"/>
    </source>
</evidence>
<dbReference type="EMBL" id="AWGB01000014">
    <property type="protein sequence ID" value="ESQ92332.1"/>
    <property type="molecule type" value="Genomic_DNA"/>
</dbReference>
<evidence type="ECO:0000256" key="7">
    <source>
        <dbReference type="ARBA" id="ARBA00022679"/>
    </source>
</evidence>
<feature type="transmembrane region" description="Helical" evidence="15">
    <location>
        <begin position="35"/>
        <end position="55"/>
    </location>
</feature>
<comment type="caution">
    <text evidence="18">The sequence shown here is derived from an EMBL/GenBank/DDBJ whole genome shotgun (WGS) entry which is preliminary data.</text>
</comment>
<dbReference type="SUPFAM" id="SSF55874">
    <property type="entry name" value="ATPase domain of HSP90 chaperone/DNA topoisomerase II/histidine kinase"/>
    <property type="match status" value="1"/>
</dbReference>
<dbReference type="CDD" id="cd00082">
    <property type="entry name" value="HisKA"/>
    <property type="match status" value="1"/>
</dbReference>
<dbReference type="STRING" id="1121022.GCA_000376105_02376"/>
<organism evidence="18 19">
    <name type="scientific">Asticcacaulis benevestitus DSM 16100 = ATCC BAA-896</name>
    <dbReference type="NCBI Taxonomy" id="1121022"/>
    <lineage>
        <taxon>Bacteria</taxon>
        <taxon>Pseudomonadati</taxon>
        <taxon>Pseudomonadota</taxon>
        <taxon>Alphaproteobacteria</taxon>
        <taxon>Caulobacterales</taxon>
        <taxon>Caulobacteraceae</taxon>
        <taxon>Asticcacaulis</taxon>
    </lineage>
</organism>
<dbReference type="GO" id="GO:0000155">
    <property type="term" value="F:phosphorelay sensor kinase activity"/>
    <property type="evidence" value="ECO:0007669"/>
    <property type="project" value="InterPro"/>
</dbReference>
<dbReference type="PRINTS" id="PR00344">
    <property type="entry name" value="BCTRLSENSOR"/>
</dbReference>
<evidence type="ECO:0000313" key="18">
    <source>
        <dbReference type="EMBL" id="ESQ92332.1"/>
    </source>
</evidence>
<dbReference type="InterPro" id="IPR003594">
    <property type="entry name" value="HATPase_dom"/>
</dbReference>
<sequence length="462" mass="52290">MAPKMAQGTRRKLPKIKFWPAVLKRKFPRTLMARVLLIIVLPIAVMQLAITWVFFDLHWQTVTAKLSEGLAGDIAWAVQAYKEDPDDDNLNKIRLQAEQSMQLSITLKKGEKLPTTLRPSIFVALNRTIDKALGDQLQETYWFDTTRYPGFVDIRVQTVQGVLRFIAPKDRAFATTGYIFIFWMLGATCILTAVAMLFIRNQVRAIERLSQAAEKFGRNEEDPGFKPYGATEVRAAAEAFLKMKARIQRQIEQRTTLLASVSHDLRTPLTRLKLELAMSEQDEANKRMKQDVSEMAYMIDEYLAFARGEMSENTDSVSVRVLMDTITDNVARAGHKLQTERLPEDLRVNIRELAVQRAIINLIMNGFHYGKYVRFHAEVDRASAVLRLFIDDDGPGIAPERREEAFKPFSRLDESRNQNIKGVGLGLAIARDIIRGHGGELVLDTSPQGGLRASMSLPIAQV</sequence>
<evidence type="ECO:0000259" key="17">
    <source>
        <dbReference type="PROSITE" id="PS50885"/>
    </source>
</evidence>
<evidence type="ECO:0000256" key="15">
    <source>
        <dbReference type="SAM" id="Phobius"/>
    </source>
</evidence>
<evidence type="ECO:0000256" key="3">
    <source>
        <dbReference type="ARBA" id="ARBA00012438"/>
    </source>
</evidence>
<dbReference type="InterPro" id="IPR036097">
    <property type="entry name" value="HisK_dim/P_sf"/>
</dbReference>
<dbReference type="InterPro" id="IPR005467">
    <property type="entry name" value="His_kinase_dom"/>
</dbReference>
<evidence type="ECO:0000256" key="11">
    <source>
        <dbReference type="ARBA" id="ARBA00022840"/>
    </source>
</evidence>
<dbReference type="SMART" id="SM00304">
    <property type="entry name" value="HAMP"/>
    <property type="match status" value="1"/>
</dbReference>
<dbReference type="PATRIC" id="fig|1121022.4.peg.1858"/>
<dbReference type="eggNOG" id="COG2205">
    <property type="taxonomic scope" value="Bacteria"/>
</dbReference>
<name>V4PEF5_9CAUL</name>
<keyword evidence="19" id="KW-1185">Reference proteome</keyword>
<dbReference type="InterPro" id="IPR003660">
    <property type="entry name" value="HAMP_dom"/>
</dbReference>
<evidence type="ECO:0000256" key="9">
    <source>
        <dbReference type="ARBA" id="ARBA00022741"/>
    </source>
</evidence>
<dbReference type="AlphaFoldDB" id="V4PEF5"/>
<keyword evidence="11" id="KW-0067">ATP-binding</keyword>
<keyword evidence="14 15" id="KW-0472">Membrane</keyword>
<feature type="domain" description="Histidine kinase" evidence="16">
    <location>
        <begin position="260"/>
        <end position="461"/>
    </location>
</feature>
<keyword evidence="8 15" id="KW-0812">Transmembrane</keyword>
<keyword evidence="12 15" id="KW-1133">Transmembrane helix</keyword>
<evidence type="ECO:0000256" key="13">
    <source>
        <dbReference type="ARBA" id="ARBA00023012"/>
    </source>
</evidence>
<keyword evidence="13" id="KW-0902">Two-component regulatory system</keyword>
<evidence type="ECO:0000256" key="2">
    <source>
        <dbReference type="ARBA" id="ARBA00004429"/>
    </source>
</evidence>
<evidence type="ECO:0000313" key="19">
    <source>
        <dbReference type="Proteomes" id="UP000017837"/>
    </source>
</evidence>
<dbReference type="SUPFAM" id="SSF47384">
    <property type="entry name" value="Homodimeric domain of signal transducing histidine kinase"/>
    <property type="match status" value="1"/>
</dbReference>
<keyword evidence="9" id="KW-0547">Nucleotide-binding</keyword>
<feature type="domain" description="HAMP" evidence="17">
    <location>
        <begin position="200"/>
        <end position="252"/>
    </location>
</feature>
<dbReference type="PROSITE" id="PS50109">
    <property type="entry name" value="HIS_KIN"/>
    <property type="match status" value="1"/>
</dbReference>
<proteinExistence type="predicted"/>
<protein>
    <recommendedName>
        <fullName evidence="3">histidine kinase</fullName>
        <ecNumber evidence="3">2.7.13.3</ecNumber>
    </recommendedName>
</protein>
<reference evidence="18 19" key="1">
    <citation type="journal article" date="2014" name="Nature">
        <title>Sequential evolution of bacterial morphology by co-option of a developmental regulator.</title>
        <authorList>
            <person name="Jiang C."/>
            <person name="Brown P.J."/>
            <person name="Ducret A."/>
            <person name="Brun Y.V."/>
        </authorList>
    </citation>
    <scope>NUCLEOTIDE SEQUENCE [LARGE SCALE GENOMIC DNA]</scope>
    <source>
        <strain evidence="18 19">DSM 16100</strain>
    </source>
</reference>
<dbReference type="InterPro" id="IPR004358">
    <property type="entry name" value="Sig_transdc_His_kin-like_C"/>
</dbReference>
<dbReference type="Pfam" id="PF02518">
    <property type="entry name" value="HATPase_c"/>
    <property type="match status" value="1"/>
</dbReference>
<dbReference type="InterPro" id="IPR036890">
    <property type="entry name" value="HATPase_C_sf"/>
</dbReference>
<comment type="catalytic activity">
    <reaction evidence="1">
        <text>ATP + protein L-histidine = ADP + protein N-phospho-L-histidine.</text>
        <dbReference type="EC" id="2.7.13.3"/>
    </reaction>
</comment>
<keyword evidence="6" id="KW-0597">Phosphoprotein</keyword>
<feature type="transmembrane region" description="Helical" evidence="15">
    <location>
        <begin position="178"/>
        <end position="199"/>
    </location>
</feature>
<evidence type="ECO:0000256" key="4">
    <source>
        <dbReference type="ARBA" id="ARBA00022475"/>
    </source>
</evidence>
<keyword evidence="4" id="KW-1003">Cell membrane</keyword>
<dbReference type="InterPro" id="IPR003661">
    <property type="entry name" value="HisK_dim/P_dom"/>
</dbReference>
<evidence type="ECO:0000256" key="6">
    <source>
        <dbReference type="ARBA" id="ARBA00022553"/>
    </source>
</evidence>
<comment type="subcellular location">
    <subcellularLocation>
        <location evidence="2">Cell inner membrane</location>
        <topology evidence="2">Multi-pass membrane protein</topology>
    </subcellularLocation>
</comment>
<dbReference type="PROSITE" id="PS50885">
    <property type="entry name" value="HAMP"/>
    <property type="match status" value="1"/>
</dbReference>
<dbReference type="Pfam" id="PF00512">
    <property type="entry name" value="HisKA"/>
    <property type="match status" value="1"/>
</dbReference>
<evidence type="ECO:0000256" key="5">
    <source>
        <dbReference type="ARBA" id="ARBA00022519"/>
    </source>
</evidence>
<dbReference type="InterPro" id="IPR050980">
    <property type="entry name" value="2C_sensor_his_kinase"/>
</dbReference>
<dbReference type="Gene3D" id="1.10.287.130">
    <property type="match status" value="1"/>
</dbReference>
<dbReference type="PANTHER" id="PTHR44936:SF5">
    <property type="entry name" value="SENSOR HISTIDINE KINASE ENVZ"/>
    <property type="match status" value="1"/>
</dbReference>
<dbReference type="EC" id="2.7.13.3" evidence="3"/>
<dbReference type="SMART" id="SM00387">
    <property type="entry name" value="HATPase_c"/>
    <property type="match status" value="1"/>
</dbReference>
<evidence type="ECO:0000256" key="14">
    <source>
        <dbReference type="ARBA" id="ARBA00023136"/>
    </source>
</evidence>
<keyword evidence="5" id="KW-0997">Cell inner membrane</keyword>
<keyword evidence="7" id="KW-0808">Transferase</keyword>
<accession>V4PEF5</accession>